<feature type="transmembrane region" description="Helical" evidence="1">
    <location>
        <begin position="93"/>
        <end position="118"/>
    </location>
</feature>
<dbReference type="PANTHER" id="PTHR12715:SF4">
    <property type="entry name" value="EAMA DOMAIN-CONTAINING PROTEIN"/>
    <property type="match status" value="1"/>
</dbReference>
<evidence type="ECO:0000256" key="1">
    <source>
        <dbReference type="SAM" id="Phobius"/>
    </source>
</evidence>
<feature type="transmembrane region" description="Helical" evidence="1">
    <location>
        <begin position="244"/>
        <end position="262"/>
    </location>
</feature>
<dbReference type="InterPro" id="IPR000620">
    <property type="entry name" value="EamA_dom"/>
</dbReference>
<feature type="transmembrane region" description="Helical" evidence="1">
    <location>
        <begin position="125"/>
        <end position="144"/>
    </location>
</feature>
<organism evidence="3 4">
    <name type="scientific">Niveispirillum lacus</name>
    <dbReference type="NCBI Taxonomy" id="1981099"/>
    <lineage>
        <taxon>Bacteria</taxon>
        <taxon>Pseudomonadati</taxon>
        <taxon>Pseudomonadota</taxon>
        <taxon>Alphaproteobacteria</taxon>
        <taxon>Rhodospirillales</taxon>
        <taxon>Azospirillaceae</taxon>
        <taxon>Niveispirillum</taxon>
    </lineage>
</organism>
<keyword evidence="4" id="KW-1185">Reference proteome</keyword>
<feature type="transmembrane region" description="Helical" evidence="1">
    <location>
        <begin position="268"/>
        <end position="285"/>
    </location>
</feature>
<dbReference type="InterPro" id="IPR052756">
    <property type="entry name" value="Alkyne_AA_exporter"/>
</dbReference>
<keyword evidence="1" id="KW-0472">Membrane</keyword>
<accession>A0A255YZN5</accession>
<keyword evidence="1" id="KW-1133">Transmembrane helix</keyword>
<feature type="transmembrane region" description="Helical" evidence="1">
    <location>
        <begin position="211"/>
        <end position="232"/>
    </location>
</feature>
<dbReference type="Pfam" id="PF00892">
    <property type="entry name" value="EamA"/>
    <property type="match status" value="2"/>
</dbReference>
<protein>
    <submittedName>
        <fullName evidence="3">EamA family transporter</fullName>
    </submittedName>
</protein>
<comment type="caution">
    <text evidence="3">The sequence shown here is derived from an EMBL/GenBank/DDBJ whole genome shotgun (WGS) entry which is preliminary data.</text>
</comment>
<dbReference type="InterPro" id="IPR037185">
    <property type="entry name" value="EmrE-like"/>
</dbReference>
<feature type="transmembrane region" description="Helical" evidence="1">
    <location>
        <begin position="179"/>
        <end position="199"/>
    </location>
</feature>
<evidence type="ECO:0000313" key="4">
    <source>
        <dbReference type="Proteomes" id="UP000216998"/>
    </source>
</evidence>
<keyword evidence="1" id="KW-0812">Transmembrane</keyword>
<feature type="domain" description="EamA" evidence="2">
    <location>
        <begin position="152"/>
        <end position="286"/>
    </location>
</feature>
<name>A0A255YZN5_9PROT</name>
<dbReference type="AlphaFoldDB" id="A0A255YZN5"/>
<feature type="transmembrane region" description="Helical" evidence="1">
    <location>
        <begin position="40"/>
        <end position="58"/>
    </location>
</feature>
<dbReference type="PANTHER" id="PTHR12715">
    <property type="entry name" value="TRANSPORTER, DRUG/METABOLITE EXPORTER FAMILY"/>
    <property type="match status" value="1"/>
</dbReference>
<dbReference type="GO" id="GO:0016020">
    <property type="term" value="C:membrane"/>
    <property type="evidence" value="ECO:0007669"/>
    <property type="project" value="InterPro"/>
</dbReference>
<dbReference type="EMBL" id="NOXU01000029">
    <property type="protein sequence ID" value="OYQ34125.1"/>
    <property type="molecule type" value="Genomic_DNA"/>
</dbReference>
<evidence type="ECO:0000313" key="3">
    <source>
        <dbReference type="EMBL" id="OYQ34125.1"/>
    </source>
</evidence>
<feature type="domain" description="EamA" evidence="2">
    <location>
        <begin position="11"/>
        <end position="140"/>
    </location>
</feature>
<evidence type="ECO:0000259" key="2">
    <source>
        <dbReference type="Pfam" id="PF00892"/>
    </source>
</evidence>
<dbReference type="Proteomes" id="UP000216998">
    <property type="component" value="Unassembled WGS sequence"/>
</dbReference>
<gene>
    <name evidence="3" type="ORF">CHU95_11730</name>
</gene>
<dbReference type="OrthoDB" id="9809509at2"/>
<reference evidence="3 4" key="1">
    <citation type="submission" date="2017-07" db="EMBL/GenBank/DDBJ databases">
        <title>Niveispirillum cyanobacteriorum sp. nov., isolated from cyanobacterial aggregates in a eutrophic lake.</title>
        <authorList>
            <person name="Cai H."/>
        </authorList>
    </citation>
    <scope>NUCLEOTIDE SEQUENCE [LARGE SCALE GENOMIC DNA]</scope>
    <source>
        <strain evidence="4">TH1-14</strain>
    </source>
</reference>
<feature type="transmembrane region" description="Helical" evidence="1">
    <location>
        <begin position="150"/>
        <end position="170"/>
    </location>
</feature>
<feature type="transmembrane region" description="Helical" evidence="1">
    <location>
        <begin position="70"/>
        <end position="87"/>
    </location>
</feature>
<sequence>MGPGRKGLLPLLAVLVTVISWGSAFPSIRVALTAMDPLPLAAARFAMARLLALLFLLLTRPLLPRGLDAVRFAACGGIGIALYNLLLNTGQQTVAAGAASFIVNVAPVLTVILATLFLKEKFRRWAWIGMGISMAGVGLIASGQPGGLRFGSGATLLIGAAVATATYFVVQRPLVGRYGALPSTALTLLTGALWLTPWLGQGVQQALAAPWPVQAALVFLALFPAAIGYAAWTYALGHFGAARGANFLYMVPVVASTVAVPLTGELPLWTTLAGGALALGGVALVNTKGRG</sequence>
<proteinExistence type="predicted"/>
<dbReference type="Gene3D" id="1.10.3730.20">
    <property type="match status" value="1"/>
</dbReference>
<dbReference type="SUPFAM" id="SSF103481">
    <property type="entry name" value="Multidrug resistance efflux transporter EmrE"/>
    <property type="match status" value="2"/>
</dbReference>